<dbReference type="Proteomes" id="UP000017246">
    <property type="component" value="Unassembled WGS sequence"/>
</dbReference>
<sequence>MWPALLAVLISAYAVWCGDSLILIDEYDFIPKLPNSNDWDFVIQNPYKGVVEVLRSPTNKFQVLLNASFEENHDWGLYYTLRTGSNEMFLQLSTRVIQQRVYTDIEEDTVYLQLLLITVASLVLVVFVVSIIFSCWWVKSRHENLEPVPCYVDASEKPEYAEDCRLDGNGTLNADGEIELISLGQNIFNSYENDAVKSKVTGGEYTTFTALAGSKENAEEGREGTVDGAKPSTEANATLPGTTHTLPRYSIAGNNGAGGSGAVVIGVPPSIISSTVASTVNTFGASLPRMSGVESVGMTGLKLGHSSTTGRTRHMAKEFLDESVLNTAARKLKGSNEQAMRRPPLSNIVSTAGTACTAPQQVILLPAASTGTAGGEQAFLLASTADGIMRPLSPIRVVEAIEPSASVLNPCAIHPAAGTAAATPGATLFVQVGSTQTPIASTELQRLSPSLHTTASGVPILTDEFLAEMAACPQHSYLLRQQMSTTFETSPPIAAVTAAAATPATNIVGVPADPSADVTYPFEAPPAPALRRRSHDLLESSADKPSASGKDTAVGVVEEASQTPCKPSESASQRPASPGYSETLPRTVGRSSSHSNSIESDLNKPGSSATLPVGSSSTGARKSALKGARGSKISKQIRFTVLNIVAISCIVTVAMATKTVDNTADGEGGVQVMNVIRFPATSVDANSTESLGGPPVGPQLRITIWIPIYFNLGEAEVKHSMGSDSVSNSTLERKPPKSIQLWLNRTSRTEVRLGPNVHRSAVEIYDAVDARWIQSTRSCRQRYVCDHSCDPGAGHACICQRGYRPAGPEDRSRLIGYGSGAADGIKGQGRVCLDVDECEDAAVRAECTQRGGVCTNRPGDHQCLCPSGRTCLREFTKLACTVVSRLISLGFIGCSLCCVSIGW</sequence>
<evidence type="ECO:0000259" key="6">
    <source>
        <dbReference type="PROSITE" id="PS50026"/>
    </source>
</evidence>
<name>A0A068Y0E2_ECHMU</name>
<organism evidence="7 8">
    <name type="scientific">Echinococcus multilocularis</name>
    <name type="common">Fox tapeworm</name>
    <dbReference type="NCBI Taxonomy" id="6211"/>
    <lineage>
        <taxon>Eukaryota</taxon>
        <taxon>Metazoa</taxon>
        <taxon>Spiralia</taxon>
        <taxon>Lophotrochozoa</taxon>
        <taxon>Platyhelminthes</taxon>
        <taxon>Cestoda</taxon>
        <taxon>Eucestoda</taxon>
        <taxon>Cyclophyllidea</taxon>
        <taxon>Taeniidae</taxon>
        <taxon>Echinococcus</taxon>
    </lineage>
</organism>
<keyword evidence="4" id="KW-0472">Membrane</keyword>
<accession>A0A068Y0E2</accession>
<evidence type="ECO:0000256" key="5">
    <source>
        <dbReference type="SAM" id="SignalP"/>
    </source>
</evidence>
<evidence type="ECO:0000256" key="3">
    <source>
        <dbReference type="SAM" id="MobiDB-lite"/>
    </source>
</evidence>
<feature type="domain" description="EGF-like" evidence="6">
    <location>
        <begin position="834"/>
        <end position="872"/>
    </location>
</feature>
<evidence type="ECO:0000256" key="2">
    <source>
        <dbReference type="PROSITE-ProRule" id="PRU00076"/>
    </source>
</evidence>
<feature type="region of interest" description="Disordered" evidence="3">
    <location>
        <begin position="214"/>
        <end position="243"/>
    </location>
</feature>
<feature type="transmembrane region" description="Helical" evidence="4">
    <location>
        <begin position="110"/>
        <end position="138"/>
    </location>
</feature>
<evidence type="ECO:0000256" key="4">
    <source>
        <dbReference type="SAM" id="Phobius"/>
    </source>
</evidence>
<dbReference type="EMBL" id="LN902847">
    <property type="protein sequence ID" value="CDS38178.1"/>
    <property type="molecule type" value="Genomic_DNA"/>
</dbReference>
<feature type="region of interest" description="Disordered" evidence="3">
    <location>
        <begin position="534"/>
        <end position="627"/>
    </location>
</feature>
<keyword evidence="4" id="KW-0812">Transmembrane</keyword>
<evidence type="ECO:0000313" key="7">
    <source>
        <dbReference type="EMBL" id="CDS38178.1"/>
    </source>
</evidence>
<gene>
    <name evidence="7" type="ORF">EmuJ_000550700</name>
</gene>
<feature type="chain" id="PRO_5009741421" evidence="5">
    <location>
        <begin position="18"/>
        <end position="903"/>
    </location>
</feature>
<dbReference type="AlphaFoldDB" id="A0A068Y0E2"/>
<dbReference type="SMART" id="SM00179">
    <property type="entry name" value="EGF_CA"/>
    <property type="match status" value="1"/>
</dbReference>
<feature type="signal peptide" evidence="5">
    <location>
        <begin position="1"/>
        <end position="17"/>
    </location>
</feature>
<dbReference type="InterPro" id="IPR000742">
    <property type="entry name" value="EGF"/>
</dbReference>
<feature type="compositionally biased region" description="Polar residues" evidence="3">
    <location>
        <begin position="233"/>
        <end position="243"/>
    </location>
</feature>
<proteinExistence type="predicted"/>
<dbReference type="InterPro" id="IPR001881">
    <property type="entry name" value="EGF-like_Ca-bd_dom"/>
</dbReference>
<keyword evidence="2" id="KW-0245">EGF-like domain</keyword>
<keyword evidence="5" id="KW-0732">Signal</keyword>
<evidence type="ECO:0000256" key="1">
    <source>
        <dbReference type="ARBA" id="ARBA00023157"/>
    </source>
</evidence>
<protein>
    <submittedName>
        <fullName evidence="7">Hemicentin 1</fullName>
    </submittedName>
</protein>
<dbReference type="Gene3D" id="2.10.25.10">
    <property type="entry name" value="Laminin"/>
    <property type="match status" value="1"/>
</dbReference>
<dbReference type="PROSITE" id="PS50026">
    <property type="entry name" value="EGF_3"/>
    <property type="match status" value="1"/>
</dbReference>
<dbReference type="OrthoDB" id="9990982at2759"/>
<dbReference type="GO" id="GO:0005509">
    <property type="term" value="F:calcium ion binding"/>
    <property type="evidence" value="ECO:0007669"/>
    <property type="project" value="InterPro"/>
</dbReference>
<dbReference type="eggNOG" id="ENOG502QVMP">
    <property type="taxonomic scope" value="Eukaryota"/>
</dbReference>
<dbReference type="CDD" id="cd00054">
    <property type="entry name" value="EGF_CA"/>
    <property type="match status" value="1"/>
</dbReference>
<dbReference type="SUPFAM" id="SSF57196">
    <property type="entry name" value="EGF/Laminin"/>
    <property type="match status" value="1"/>
</dbReference>
<reference evidence="7" key="1">
    <citation type="journal article" date="2013" name="Nature">
        <title>The genomes of four tapeworm species reveal adaptations to parasitism.</title>
        <authorList>
            <person name="Tsai I.J."/>
            <person name="Zarowiecki M."/>
            <person name="Holroyd N."/>
            <person name="Garciarrubio A."/>
            <person name="Sanchez-Flores A."/>
            <person name="Brooks K.L."/>
            <person name="Tracey A."/>
            <person name="Bobes R.J."/>
            <person name="Fragoso G."/>
            <person name="Sciutto E."/>
            <person name="Aslett M."/>
            <person name="Beasley H."/>
            <person name="Bennett H.M."/>
            <person name="Cai J."/>
            <person name="Camicia F."/>
            <person name="Clark R."/>
            <person name="Cucher M."/>
            <person name="De Silva N."/>
            <person name="Day T.A."/>
            <person name="Deplazes P."/>
            <person name="Estrada K."/>
            <person name="Fernandez C."/>
            <person name="Holland P.W."/>
            <person name="Hou J."/>
            <person name="Hu S."/>
            <person name="Huckvale T."/>
            <person name="Hung S.S."/>
            <person name="Kamenetzky L."/>
            <person name="Keane J.A."/>
            <person name="Kiss F."/>
            <person name="Koziol U."/>
            <person name="Lambert O."/>
            <person name="Liu K."/>
            <person name="Luo X."/>
            <person name="Luo Y."/>
            <person name="Macchiaroli N."/>
            <person name="Nichol S."/>
            <person name="Paps J."/>
            <person name="Parkinson J."/>
            <person name="Pouchkina-Stantcheva N."/>
            <person name="Riddiford N."/>
            <person name="Rosenzvit M."/>
            <person name="Salinas G."/>
            <person name="Wasmuth J.D."/>
            <person name="Zamanian M."/>
            <person name="Zheng Y."/>
            <person name="Cai X."/>
            <person name="Soberon X."/>
            <person name="Olson P.D."/>
            <person name="Laclette J.P."/>
            <person name="Brehm K."/>
            <person name="Berriman M."/>
            <person name="Garciarrubio A."/>
            <person name="Bobes R.J."/>
            <person name="Fragoso G."/>
            <person name="Sanchez-Flores A."/>
            <person name="Estrada K."/>
            <person name="Cevallos M.A."/>
            <person name="Morett E."/>
            <person name="Gonzalez V."/>
            <person name="Portillo T."/>
            <person name="Ochoa-Leyva A."/>
            <person name="Jose M.V."/>
            <person name="Sciutto E."/>
            <person name="Landa A."/>
            <person name="Jimenez L."/>
            <person name="Valdes V."/>
            <person name="Carrero J.C."/>
            <person name="Larralde C."/>
            <person name="Morales-Montor J."/>
            <person name="Limon-Lason J."/>
            <person name="Soberon X."/>
            <person name="Laclette J.P."/>
        </authorList>
    </citation>
    <scope>NUCLEOTIDE SEQUENCE [LARGE SCALE GENOMIC DNA]</scope>
</reference>
<comment type="caution">
    <text evidence="2">Lacks conserved residue(s) required for the propagation of feature annotation.</text>
</comment>
<reference evidence="7" key="2">
    <citation type="submission" date="2015-11" db="EMBL/GenBank/DDBJ databases">
        <authorList>
            <person name="Zhang Y."/>
            <person name="Guo Z."/>
        </authorList>
    </citation>
    <scope>NUCLEOTIDE SEQUENCE</scope>
</reference>
<feature type="compositionally biased region" description="Polar residues" evidence="3">
    <location>
        <begin position="560"/>
        <end position="575"/>
    </location>
</feature>
<evidence type="ECO:0000313" key="8">
    <source>
        <dbReference type="Proteomes" id="UP000017246"/>
    </source>
</evidence>
<feature type="compositionally biased region" description="Polar residues" evidence="3">
    <location>
        <begin position="589"/>
        <end position="620"/>
    </location>
</feature>
<keyword evidence="8" id="KW-1185">Reference proteome</keyword>
<keyword evidence="1" id="KW-1015">Disulfide bond</keyword>
<feature type="compositionally biased region" description="Basic and acidic residues" evidence="3">
    <location>
        <begin position="216"/>
        <end position="225"/>
    </location>
</feature>
<keyword evidence="4" id="KW-1133">Transmembrane helix</keyword>
<dbReference type="STRING" id="6211.A0A068Y0E2"/>